<dbReference type="PANTHER" id="PTHR35788">
    <property type="entry name" value="EXPORTED PROTEIN-RELATED"/>
    <property type="match status" value="1"/>
</dbReference>
<dbReference type="PANTHER" id="PTHR35788:SF1">
    <property type="entry name" value="EXPORTED PROTEIN"/>
    <property type="match status" value="1"/>
</dbReference>
<dbReference type="Pfam" id="PF12229">
    <property type="entry name" value="PG_binding_4"/>
    <property type="match status" value="1"/>
</dbReference>
<organism evidence="3">
    <name type="scientific">hydrocarbon metagenome</name>
    <dbReference type="NCBI Taxonomy" id="938273"/>
    <lineage>
        <taxon>unclassified sequences</taxon>
        <taxon>metagenomes</taxon>
        <taxon>ecological metagenomes</taxon>
    </lineage>
</organism>
<proteinExistence type="predicted"/>
<protein>
    <submittedName>
        <fullName evidence="3">Vancomycin b-type resistance protein vanw</fullName>
    </submittedName>
</protein>
<dbReference type="AlphaFoldDB" id="A0A0W8E4G3"/>
<feature type="transmembrane region" description="Helical" evidence="1">
    <location>
        <begin position="21"/>
        <end position="41"/>
    </location>
</feature>
<gene>
    <name evidence="3" type="ORF">ASZ90_019077</name>
</gene>
<dbReference type="Pfam" id="PF04294">
    <property type="entry name" value="VanW"/>
    <property type="match status" value="1"/>
</dbReference>
<evidence type="ECO:0000256" key="1">
    <source>
        <dbReference type="SAM" id="Phobius"/>
    </source>
</evidence>
<keyword evidence="1" id="KW-1133">Transmembrane helix</keyword>
<feature type="domain" description="YoaR-like putative peptidoglycan binding" evidence="2">
    <location>
        <begin position="94"/>
        <end position="207"/>
    </location>
</feature>
<comment type="caution">
    <text evidence="3">The sequence shown here is derived from an EMBL/GenBank/DDBJ whole genome shotgun (WGS) entry which is preliminary data.</text>
</comment>
<dbReference type="EMBL" id="LNQE01001878">
    <property type="protein sequence ID" value="KUG03515.1"/>
    <property type="molecule type" value="Genomic_DNA"/>
</dbReference>
<name>A0A0W8E4G3_9ZZZZ</name>
<sequence length="380" mass="42267">MSNPDQLRILKDNIKGRMLMIPLIIIFQLILNTSVGLAWILPRSSQTVPYGITVDGHEVGGFNREQLVAYLYQNNASNIIDTEMVIKNGSREWYLATKDFDFRYDYGKTVDAILQEPPWADSHPMVLSLLKLQARKLELPFEISWHEDRLDTFLASINEETMIPARNASLHVVDGKVLIVDGQSGEQTDFESTTENIIRSIRSNNGEIVNIVKKTIMPEIVSEDLTAVDSVVAVFDTEIDIDNDNRTDNVILASQMLDGTIIMPGDIFSFNEVIGERSLETGFKNAPVIIGGSVQQDVGGGICQVATTLYNASLLTGLEIVERSPHTIPVKYAPHGQDATVFYGQIDLKIKNSLSNPVMINSIIENSKLMITIYGNHQNT</sequence>
<keyword evidence="1" id="KW-0472">Membrane</keyword>
<evidence type="ECO:0000259" key="2">
    <source>
        <dbReference type="Pfam" id="PF12229"/>
    </source>
</evidence>
<accession>A0A0W8E4G3</accession>
<dbReference type="InterPro" id="IPR022029">
    <property type="entry name" value="YoaR-like_PG-bd"/>
</dbReference>
<dbReference type="InterPro" id="IPR052913">
    <property type="entry name" value="Glycopeptide_resist_protein"/>
</dbReference>
<evidence type="ECO:0000313" key="3">
    <source>
        <dbReference type="EMBL" id="KUG03515.1"/>
    </source>
</evidence>
<dbReference type="InterPro" id="IPR007391">
    <property type="entry name" value="Vancomycin_resist_VanW"/>
</dbReference>
<reference evidence="3" key="1">
    <citation type="journal article" date="2015" name="Proc. Natl. Acad. Sci. U.S.A.">
        <title>Networks of energetic and metabolic interactions define dynamics in microbial communities.</title>
        <authorList>
            <person name="Embree M."/>
            <person name="Liu J.K."/>
            <person name="Al-Bassam M.M."/>
            <person name="Zengler K."/>
        </authorList>
    </citation>
    <scope>NUCLEOTIDE SEQUENCE</scope>
</reference>
<keyword evidence="1" id="KW-0812">Transmembrane</keyword>